<proteinExistence type="inferred from homology"/>
<comment type="caution">
    <text evidence="6">The sequence shown here is derived from an EMBL/GenBank/DDBJ whole genome shotgun (WGS) entry which is preliminary data.</text>
</comment>
<comment type="similarity">
    <text evidence="1">Belongs to the peptidase C40 family.</text>
</comment>
<protein>
    <recommendedName>
        <fullName evidence="5">NlpC/P60 domain-containing protein</fullName>
    </recommendedName>
</protein>
<reference evidence="6 7" key="1">
    <citation type="journal article" date="2013" name="Genome Announc.">
        <title>Draft Genome Sequence of Catellicoccus marimammalium, a Novel Species Commonly Found in Gull Feces.</title>
        <authorList>
            <person name="Weigand M.R."/>
            <person name="Ryu H."/>
            <person name="Bozcek L."/>
            <person name="Konstantinidis K.T."/>
            <person name="Santo Domingo J.W."/>
        </authorList>
    </citation>
    <scope>NUCLEOTIDE SEQUENCE [LARGE SCALE GENOMIC DNA]</scope>
    <source>
        <strain evidence="6 7">M35/04/3</strain>
    </source>
</reference>
<evidence type="ECO:0000313" key="6">
    <source>
        <dbReference type="EMBL" id="EKU27316.1"/>
    </source>
</evidence>
<keyword evidence="2" id="KW-0645">Protease</keyword>
<dbReference type="RefSeq" id="WP_009489965.1">
    <property type="nucleotide sequence ID" value="NZ_AMYT01000017.1"/>
</dbReference>
<evidence type="ECO:0000259" key="5">
    <source>
        <dbReference type="PROSITE" id="PS51935"/>
    </source>
</evidence>
<keyword evidence="4" id="KW-0788">Thiol protease</keyword>
<dbReference type="OrthoDB" id="2173042at2"/>
<dbReference type="InterPro" id="IPR051202">
    <property type="entry name" value="Peptidase_C40"/>
</dbReference>
<organism evidence="6 7">
    <name type="scientific">Catellicoccus marimammalium M35/04/3</name>
    <dbReference type="NCBI Taxonomy" id="1234409"/>
    <lineage>
        <taxon>Bacteria</taxon>
        <taxon>Bacillati</taxon>
        <taxon>Bacillota</taxon>
        <taxon>Bacilli</taxon>
        <taxon>Lactobacillales</taxon>
        <taxon>Enterococcaceae</taxon>
        <taxon>Catellicoccus</taxon>
    </lineage>
</organism>
<sequence>MFKKILLFSTILSTIGISNISIVNAKENQSTIVNDCSINFNSEWSKAKKEGYTKEQFNNIMSIPKQPIINSHNLMEKREMLSPQQSSVLNTAKKYLGVPYVWGGTSPSGFDCSGLVQYVYKEAINLSLPRVTTEQEKCGKDVSLNNLKVGDLLFWGDKNNTYHVAIYVGNGQYIHAPQPGETVKYGEIKYWKPDFARRVLPESSLSPIRCDNFMTIISNNTDCYTDKTLTKVKQSSKNLYQKTLHATNYIINNDGKKYYELYNNKKEFQGYLCESALKISDYGSAGSFISDDYYIKIHPKGNNAKIWKDLELKNSIGTAQDHVNEIYHVKGHYNNFNGYTYLSLYDSNDKWFGYVNRLDCLEVSSVLNDHHSYKKYGTIINTGFNIYKDTMLKKAISSTNKYLNKTVYIRGYYDAYDNHRYMSIFEEDKSDLDDGLKWIGYVDSDALKLSDLEGDSKEGVPFKQKPNTLVSVQKDNIAIWKDLNFTQQLGVIEKNHWYEIKNKYHHFNNDWYASIYDVNRQNGERTFIGYANMDALKIEEYNFGEYHPLKKMVIVAKKDTKYGLYTHQSLSADCMINNSLNMAGNTYYAQGYYDRIPTEDNKKGGRFYSIRESKDGKWLGYMRSTAFEPIK</sequence>
<dbReference type="GO" id="GO:0008234">
    <property type="term" value="F:cysteine-type peptidase activity"/>
    <property type="evidence" value="ECO:0007669"/>
    <property type="project" value="UniProtKB-KW"/>
</dbReference>
<feature type="domain" description="NlpC/P60" evidence="5">
    <location>
        <begin position="82"/>
        <end position="206"/>
    </location>
</feature>
<dbReference type="PANTHER" id="PTHR47053">
    <property type="entry name" value="MUREIN DD-ENDOPEPTIDASE MEPH-RELATED"/>
    <property type="match status" value="1"/>
</dbReference>
<evidence type="ECO:0000256" key="2">
    <source>
        <dbReference type="ARBA" id="ARBA00022670"/>
    </source>
</evidence>
<dbReference type="InterPro" id="IPR038765">
    <property type="entry name" value="Papain-like_cys_pep_sf"/>
</dbReference>
<accession>K8ZP00</accession>
<dbReference type="eggNOG" id="COG0791">
    <property type="taxonomic scope" value="Bacteria"/>
</dbReference>
<keyword evidence="7" id="KW-1185">Reference proteome</keyword>
<dbReference type="Proteomes" id="UP000016057">
    <property type="component" value="Unassembled WGS sequence"/>
</dbReference>
<dbReference type="PATRIC" id="fig|1234409.3.peg.598"/>
<dbReference type="Pfam" id="PF00877">
    <property type="entry name" value="NLPC_P60"/>
    <property type="match status" value="1"/>
</dbReference>
<evidence type="ECO:0000256" key="1">
    <source>
        <dbReference type="ARBA" id="ARBA00007074"/>
    </source>
</evidence>
<dbReference type="GO" id="GO:0006508">
    <property type="term" value="P:proteolysis"/>
    <property type="evidence" value="ECO:0007669"/>
    <property type="project" value="UniProtKB-KW"/>
</dbReference>
<name>K8ZP00_9ENTE</name>
<dbReference type="PANTHER" id="PTHR47053:SF3">
    <property type="entry name" value="GAMMA-D-GLUTAMYL-L-LYSINE DIPEPTIDYL-PEPTIDASE"/>
    <property type="match status" value="1"/>
</dbReference>
<evidence type="ECO:0000313" key="7">
    <source>
        <dbReference type="Proteomes" id="UP000016057"/>
    </source>
</evidence>
<evidence type="ECO:0000256" key="3">
    <source>
        <dbReference type="ARBA" id="ARBA00022801"/>
    </source>
</evidence>
<dbReference type="STRING" id="1234409.C683_0647"/>
<dbReference type="PROSITE" id="PS51935">
    <property type="entry name" value="NLPC_P60"/>
    <property type="match status" value="1"/>
</dbReference>
<gene>
    <name evidence="6" type="ORF">C683_0647</name>
</gene>
<evidence type="ECO:0000256" key="4">
    <source>
        <dbReference type="ARBA" id="ARBA00022807"/>
    </source>
</evidence>
<keyword evidence="3" id="KW-0378">Hydrolase</keyword>
<dbReference type="EMBL" id="AMYT01000017">
    <property type="protein sequence ID" value="EKU27316.1"/>
    <property type="molecule type" value="Genomic_DNA"/>
</dbReference>
<dbReference type="InterPro" id="IPR000064">
    <property type="entry name" value="NLP_P60_dom"/>
</dbReference>
<dbReference type="AlphaFoldDB" id="K8ZP00"/>
<dbReference type="SUPFAM" id="SSF54001">
    <property type="entry name" value="Cysteine proteinases"/>
    <property type="match status" value="1"/>
</dbReference>
<dbReference type="Gene3D" id="3.90.1720.10">
    <property type="entry name" value="endopeptidase domain like (from Nostoc punctiforme)"/>
    <property type="match status" value="1"/>
</dbReference>